<feature type="compositionally biased region" description="Low complexity" evidence="1">
    <location>
        <begin position="43"/>
        <end position="52"/>
    </location>
</feature>
<dbReference type="InterPro" id="IPR046529">
    <property type="entry name" value="DUF6594"/>
</dbReference>
<organism evidence="3 4">
    <name type="scientific">Cryoendolithus antarcticus</name>
    <dbReference type="NCBI Taxonomy" id="1507870"/>
    <lineage>
        <taxon>Eukaryota</taxon>
        <taxon>Fungi</taxon>
        <taxon>Dikarya</taxon>
        <taxon>Ascomycota</taxon>
        <taxon>Pezizomycotina</taxon>
        <taxon>Dothideomycetes</taxon>
        <taxon>Dothideomycetidae</taxon>
        <taxon>Cladosporiales</taxon>
        <taxon>Cladosporiaceae</taxon>
        <taxon>Cryoendolithus</taxon>
    </lineage>
</organism>
<sequence length="501" mass="55017">MSSVSARHSSVGSTSSSRGPPSLAALQSALSLHAAEHRDSHSMRSSSSSVSSHYQPSDAGSSEAPDTPSSRSSFPSPTATRSGSVAELRRKYDPQYSTHDSSRGSSPRSAVRSSRRQPSVSDVIEDEEEDEPQPRSSPPSVPSDLHSHRDQHASPNPYGEYSHGNEYPRYQQDPQQHPDYPQYPPQHYIQPHYATHRSHSTSSHRSDGSSPPRPSHQALQPYYHPPHSPHAPSPPSAVPSLHYPQHLPPAPEPPNLQQNAPPHGYDRLARAIASKSPDSPPPLYRKFSHLHHRILLHLQDELAELEEQLASLDAMASHLAQPLHASGHSETEVAEQSVPASRRQERYLGGVYAQRVDLLGKIYLKMEQYTKGLKAASEVEDGWGWQSLQAEQSGDAAEVTIEKYRKLVQNNAGICEPETGFLDRKHDLILLARRRSTEHVEVRGWCMTHGRSAVGASIGLLAILLFLPGSYQRLVLGILLGAAGALTVSKLDRGMLARLCL</sequence>
<dbReference type="Proteomes" id="UP000192596">
    <property type="component" value="Unassembled WGS sequence"/>
</dbReference>
<name>A0A1V8SL26_9PEZI</name>
<feature type="compositionally biased region" description="Low complexity" evidence="1">
    <location>
        <begin position="67"/>
        <end position="82"/>
    </location>
</feature>
<protein>
    <recommendedName>
        <fullName evidence="2">DUF6594 domain-containing protein</fullName>
    </recommendedName>
</protein>
<feature type="compositionally biased region" description="Low complexity" evidence="1">
    <location>
        <begin position="167"/>
        <end position="193"/>
    </location>
</feature>
<feature type="region of interest" description="Disordered" evidence="1">
    <location>
        <begin position="1"/>
        <end position="263"/>
    </location>
</feature>
<reference evidence="4" key="1">
    <citation type="submission" date="2017-03" db="EMBL/GenBank/DDBJ databases">
        <title>Genomes of endolithic fungi from Antarctica.</title>
        <authorList>
            <person name="Coleine C."/>
            <person name="Masonjones S."/>
            <person name="Stajich J.E."/>
        </authorList>
    </citation>
    <scope>NUCLEOTIDE SEQUENCE [LARGE SCALE GENOMIC DNA]</scope>
    <source>
        <strain evidence="4">CCFEE 5527</strain>
    </source>
</reference>
<feature type="compositionally biased region" description="Low complexity" evidence="1">
    <location>
        <begin position="1"/>
        <end position="33"/>
    </location>
</feature>
<proteinExistence type="predicted"/>
<dbReference type="AlphaFoldDB" id="A0A1V8SL26"/>
<keyword evidence="4" id="KW-1185">Reference proteome</keyword>
<dbReference type="InParanoid" id="A0A1V8SL26"/>
<dbReference type="Pfam" id="PF20237">
    <property type="entry name" value="DUF6594"/>
    <property type="match status" value="1"/>
</dbReference>
<feature type="compositionally biased region" description="Low complexity" evidence="1">
    <location>
        <begin position="103"/>
        <end position="122"/>
    </location>
</feature>
<dbReference type="PANTHER" id="PTHR34502">
    <property type="entry name" value="DUF6594 DOMAIN-CONTAINING PROTEIN-RELATED"/>
    <property type="match status" value="1"/>
</dbReference>
<comment type="caution">
    <text evidence="3">The sequence shown here is derived from an EMBL/GenBank/DDBJ whole genome shotgun (WGS) entry which is preliminary data.</text>
</comment>
<evidence type="ECO:0000313" key="3">
    <source>
        <dbReference type="EMBL" id="OQN99828.1"/>
    </source>
</evidence>
<feature type="domain" description="DUF6594" evidence="2">
    <location>
        <begin position="265"/>
        <end position="437"/>
    </location>
</feature>
<dbReference type="OrthoDB" id="5416037at2759"/>
<feature type="compositionally biased region" description="Pro residues" evidence="1">
    <location>
        <begin position="223"/>
        <end position="237"/>
    </location>
</feature>
<evidence type="ECO:0000313" key="4">
    <source>
        <dbReference type="Proteomes" id="UP000192596"/>
    </source>
</evidence>
<accession>A0A1V8SL26</accession>
<dbReference type="EMBL" id="NAJO01000038">
    <property type="protein sequence ID" value="OQN99828.1"/>
    <property type="molecule type" value="Genomic_DNA"/>
</dbReference>
<evidence type="ECO:0000256" key="1">
    <source>
        <dbReference type="SAM" id="MobiDB-lite"/>
    </source>
</evidence>
<gene>
    <name evidence="3" type="ORF">B0A48_14598</name>
</gene>
<dbReference type="STRING" id="1507870.A0A1V8SL26"/>
<evidence type="ECO:0000259" key="2">
    <source>
        <dbReference type="Pfam" id="PF20237"/>
    </source>
</evidence>